<evidence type="ECO:0000256" key="3">
    <source>
        <dbReference type="SAM" id="SignalP"/>
    </source>
</evidence>
<evidence type="ECO:0000313" key="5">
    <source>
        <dbReference type="EMBL" id="MFC5401319.1"/>
    </source>
</evidence>
<dbReference type="Pfam" id="PF11611">
    <property type="entry name" value="DUF4352"/>
    <property type="match status" value="1"/>
</dbReference>
<accession>A0ABW0HJD2</accession>
<dbReference type="RefSeq" id="WP_378128762.1">
    <property type="nucleotide sequence ID" value="NZ_JBHSMI010000002.1"/>
</dbReference>
<evidence type="ECO:0000259" key="4">
    <source>
        <dbReference type="Pfam" id="PF11611"/>
    </source>
</evidence>
<sequence length="242" mass="25805">MKKKLLIASTVMALVVASFSLGAYAAVKYSLVINGKSVKADIKVINGTPYIPITALSGNLKGVTTKVDSKTGIIKIDEPKPATTPPPASPGLSRSNPASVGSTVTFGKKDYSDDYQVTLKVEAVIRGAEAWKLIQEANQFNDEPEAGYEYVLAKINAGVSKNAKGDSQVLISKYDFTLVSSSGKDYVRRATVLPDPELDAKLYVGASDSGWVSFQVKTDDANPLIAFGRSYDGKGGAWFKIN</sequence>
<keyword evidence="1 3" id="KW-0732">Signal</keyword>
<dbReference type="InterPro" id="IPR029050">
    <property type="entry name" value="Immunoprotect_excell_Ig-like"/>
</dbReference>
<keyword evidence="6" id="KW-1185">Reference proteome</keyword>
<dbReference type="Proteomes" id="UP001596113">
    <property type="component" value="Unassembled WGS sequence"/>
</dbReference>
<feature type="domain" description="DUF4352" evidence="4">
    <location>
        <begin position="136"/>
        <end position="225"/>
    </location>
</feature>
<organism evidence="5 6">
    <name type="scientific">Cohnella soli</name>
    <dbReference type="NCBI Taxonomy" id="425005"/>
    <lineage>
        <taxon>Bacteria</taxon>
        <taxon>Bacillati</taxon>
        <taxon>Bacillota</taxon>
        <taxon>Bacilli</taxon>
        <taxon>Bacillales</taxon>
        <taxon>Paenibacillaceae</taxon>
        <taxon>Cohnella</taxon>
    </lineage>
</organism>
<feature type="chain" id="PRO_5046713827" evidence="3">
    <location>
        <begin position="26"/>
        <end position="242"/>
    </location>
</feature>
<dbReference type="EMBL" id="JBHSMI010000002">
    <property type="protein sequence ID" value="MFC5401319.1"/>
    <property type="molecule type" value="Genomic_DNA"/>
</dbReference>
<gene>
    <name evidence="5" type="ORF">ACFPOF_01085</name>
</gene>
<dbReference type="InterPro" id="IPR029051">
    <property type="entry name" value="DUF4352"/>
</dbReference>
<comment type="caution">
    <text evidence="5">The sequence shown here is derived from an EMBL/GenBank/DDBJ whole genome shotgun (WGS) entry which is preliminary data.</text>
</comment>
<evidence type="ECO:0000313" key="6">
    <source>
        <dbReference type="Proteomes" id="UP001596113"/>
    </source>
</evidence>
<feature type="region of interest" description="Disordered" evidence="2">
    <location>
        <begin position="76"/>
        <end position="100"/>
    </location>
</feature>
<protein>
    <submittedName>
        <fullName evidence="5">DUF4352 domain-containing protein</fullName>
    </submittedName>
</protein>
<feature type="signal peptide" evidence="3">
    <location>
        <begin position="1"/>
        <end position="25"/>
    </location>
</feature>
<evidence type="ECO:0000256" key="2">
    <source>
        <dbReference type="SAM" id="MobiDB-lite"/>
    </source>
</evidence>
<evidence type="ECO:0000256" key="1">
    <source>
        <dbReference type="ARBA" id="ARBA00022729"/>
    </source>
</evidence>
<dbReference type="Gene3D" id="2.60.40.1240">
    <property type="match status" value="1"/>
</dbReference>
<proteinExistence type="predicted"/>
<name>A0ABW0HJD2_9BACL</name>
<reference evidence="6" key="1">
    <citation type="journal article" date="2019" name="Int. J. Syst. Evol. Microbiol.">
        <title>The Global Catalogue of Microorganisms (GCM) 10K type strain sequencing project: providing services to taxonomists for standard genome sequencing and annotation.</title>
        <authorList>
            <consortium name="The Broad Institute Genomics Platform"/>
            <consortium name="The Broad Institute Genome Sequencing Center for Infectious Disease"/>
            <person name="Wu L."/>
            <person name="Ma J."/>
        </authorList>
    </citation>
    <scope>NUCLEOTIDE SEQUENCE [LARGE SCALE GENOMIC DNA]</scope>
    <source>
        <strain evidence="6">CGMCC 1.18575</strain>
    </source>
</reference>